<dbReference type="RefSeq" id="WP_170124892.1">
    <property type="nucleotide sequence ID" value="NZ_JABBAN010000265.1"/>
</dbReference>
<dbReference type="GO" id="GO:0005509">
    <property type="term" value="F:calcium ion binding"/>
    <property type="evidence" value="ECO:0007669"/>
    <property type="project" value="InterPro"/>
</dbReference>
<dbReference type="AlphaFoldDB" id="A0A1L9P1U9"/>
<evidence type="ECO:0000313" key="4">
    <source>
        <dbReference type="Proteomes" id="UP000184514"/>
    </source>
</evidence>
<feature type="signal peptide" evidence="1">
    <location>
        <begin position="1"/>
        <end position="28"/>
    </location>
</feature>
<reference evidence="3 4" key="1">
    <citation type="submission" date="2016-10" db="EMBL/GenBank/DDBJ databases">
        <title>Genome sequence of Planktotalea frisia SH6-1.</title>
        <authorList>
            <person name="Poehlein A."/>
            <person name="Bakenhus I."/>
            <person name="Voget S."/>
            <person name="Brinkhoff T."/>
            <person name="Simon M."/>
        </authorList>
    </citation>
    <scope>NUCLEOTIDE SEQUENCE [LARGE SCALE GENOMIC DNA]</scope>
    <source>
        <strain evidence="3 4">SH6-1</strain>
    </source>
</reference>
<accession>A0A1L9P1U9</accession>
<dbReference type="PROSITE" id="PS50222">
    <property type="entry name" value="EF_HAND_2"/>
    <property type="match status" value="1"/>
</dbReference>
<evidence type="ECO:0000256" key="1">
    <source>
        <dbReference type="SAM" id="SignalP"/>
    </source>
</evidence>
<dbReference type="Proteomes" id="UP000184514">
    <property type="component" value="Unassembled WGS sequence"/>
</dbReference>
<protein>
    <submittedName>
        <fullName evidence="3">EF hand</fullName>
    </submittedName>
</protein>
<dbReference type="SUPFAM" id="SSF47473">
    <property type="entry name" value="EF-hand"/>
    <property type="match status" value="1"/>
</dbReference>
<proteinExistence type="predicted"/>
<dbReference type="PROSITE" id="PS00018">
    <property type="entry name" value="EF_HAND_1"/>
    <property type="match status" value="2"/>
</dbReference>
<dbReference type="STRING" id="696762.PFRI_02220"/>
<feature type="domain" description="EF-hand" evidence="2">
    <location>
        <begin position="30"/>
        <end position="65"/>
    </location>
</feature>
<evidence type="ECO:0000313" key="3">
    <source>
        <dbReference type="EMBL" id="OJI95530.1"/>
    </source>
</evidence>
<dbReference type="InterPro" id="IPR002048">
    <property type="entry name" value="EF_hand_dom"/>
</dbReference>
<name>A0A1L9P1U9_9RHOB</name>
<gene>
    <name evidence="3" type="ORF">PFRI_02220</name>
</gene>
<sequence length="105" mass="10914">MLPRTFSKMFTTSLVVSIGLIVASAATAQSASEQAIANFQMADANSDGALSQAEFTAFIDLNAASKIGQSHRVQELGLYRKAFARLDANSDGAVSAAELQNATSG</sequence>
<dbReference type="Pfam" id="PF13202">
    <property type="entry name" value="EF-hand_5"/>
    <property type="match status" value="2"/>
</dbReference>
<keyword evidence="4" id="KW-1185">Reference proteome</keyword>
<dbReference type="InterPro" id="IPR011992">
    <property type="entry name" value="EF-hand-dom_pair"/>
</dbReference>
<dbReference type="InterPro" id="IPR018247">
    <property type="entry name" value="EF_Hand_1_Ca_BS"/>
</dbReference>
<dbReference type="EMBL" id="MLCB01000018">
    <property type="protein sequence ID" value="OJI95530.1"/>
    <property type="molecule type" value="Genomic_DNA"/>
</dbReference>
<feature type="chain" id="PRO_5013267840" evidence="1">
    <location>
        <begin position="29"/>
        <end position="105"/>
    </location>
</feature>
<evidence type="ECO:0000259" key="2">
    <source>
        <dbReference type="PROSITE" id="PS50222"/>
    </source>
</evidence>
<keyword evidence="1" id="KW-0732">Signal</keyword>
<comment type="caution">
    <text evidence="3">The sequence shown here is derived from an EMBL/GenBank/DDBJ whole genome shotgun (WGS) entry which is preliminary data.</text>
</comment>
<dbReference type="Gene3D" id="1.10.238.10">
    <property type="entry name" value="EF-hand"/>
    <property type="match status" value="1"/>
</dbReference>
<organism evidence="3 4">
    <name type="scientific">Planktotalea frisia</name>
    <dbReference type="NCBI Taxonomy" id="696762"/>
    <lineage>
        <taxon>Bacteria</taxon>
        <taxon>Pseudomonadati</taxon>
        <taxon>Pseudomonadota</taxon>
        <taxon>Alphaproteobacteria</taxon>
        <taxon>Rhodobacterales</taxon>
        <taxon>Paracoccaceae</taxon>
        <taxon>Planktotalea</taxon>
    </lineage>
</organism>